<evidence type="ECO:0000256" key="1">
    <source>
        <dbReference type="ARBA" id="ARBA00008270"/>
    </source>
</evidence>
<dbReference type="EMBL" id="BMZA01000004">
    <property type="protein sequence ID" value="GGZ02001.1"/>
    <property type="molecule type" value="Genomic_DNA"/>
</dbReference>
<organism evidence="3 4">
    <name type="scientific">Novosphingobium colocasiae</name>
    <dbReference type="NCBI Taxonomy" id="1256513"/>
    <lineage>
        <taxon>Bacteria</taxon>
        <taxon>Pseudomonadati</taxon>
        <taxon>Pseudomonadota</taxon>
        <taxon>Alphaproteobacteria</taxon>
        <taxon>Sphingomonadales</taxon>
        <taxon>Sphingomonadaceae</taxon>
        <taxon>Novosphingobium</taxon>
    </lineage>
</organism>
<protein>
    <submittedName>
        <fullName evidence="3">Phenazine biosynthesis protein PhzF</fullName>
    </submittedName>
</protein>
<feature type="active site" evidence="2">
    <location>
        <position position="44"/>
    </location>
</feature>
<evidence type="ECO:0000313" key="3">
    <source>
        <dbReference type="EMBL" id="GGZ02001.1"/>
    </source>
</evidence>
<dbReference type="PIRSF" id="PIRSF016184">
    <property type="entry name" value="PhzC_PhzF"/>
    <property type="match status" value="1"/>
</dbReference>
<proteinExistence type="inferred from homology"/>
<dbReference type="InterPro" id="IPR003719">
    <property type="entry name" value="Phenazine_PhzF-like"/>
</dbReference>
<comment type="similarity">
    <text evidence="1">Belongs to the PhzF family.</text>
</comment>
<dbReference type="SUPFAM" id="SSF54506">
    <property type="entry name" value="Diaminopimelate epimerase-like"/>
    <property type="match status" value="1"/>
</dbReference>
<reference evidence="3" key="2">
    <citation type="submission" date="2020-09" db="EMBL/GenBank/DDBJ databases">
        <authorList>
            <person name="Sun Q."/>
            <person name="Kim S."/>
        </authorList>
    </citation>
    <scope>NUCLEOTIDE SEQUENCE</scope>
    <source>
        <strain evidence="3">KCTC 32255</strain>
    </source>
</reference>
<name>A0A918PDL5_9SPHN</name>
<dbReference type="Gene3D" id="3.10.310.10">
    <property type="entry name" value="Diaminopimelate Epimerase, Chain A, domain 1"/>
    <property type="match status" value="2"/>
</dbReference>
<dbReference type="Pfam" id="PF02567">
    <property type="entry name" value="PhzC-PhzF"/>
    <property type="match status" value="1"/>
</dbReference>
<comment type="caution">
    <text evidence="3">The sequence shown here is derived from an EMBL/GenBank/DDBJ whole genome shotgun (WGS) entry which is preliminary data.</text>
</comment>
<gene>
    <name evidence="3" type="primary">phzC</name>
    <name evidence="3" type="ORF">GCM10011614_16160</name>
</gene>
<dbReference type="GO" id="GO:0016853">
    <property type="term" value="F:isomerase activity"/>
    <property type="evidence" value="ECO:0007669"/>
    <property type="project" value="TreeGrafter"/>
</dbReference>
<dbReference type="PANTHER" id="PTHR13774">
    <property type="entry name" value="PHENAZINE BIOSYNTHESIS PROTEIN"/>
    <property type="match status" value="1"/>
</dbReference>
<accession>A0A918PDL5</accession>
<keyword evidence="4" id="KW-1185">Reference proteome</keyword>
<dbReference type="GO" id="GO:0005737">
    <property type="term" value="C:cytoplasm"/>
    <property type="evidence" value="ECO:0007669"/>
    <property type="project" value="TreeGrafter"/>
</dbReference>
<evidence type="ECO:0000256" key="2">
    <source>
        <dbReference type="PIRSR" id="PIRSR016184-1"/>
    </source>
</evidence>
<dbReference type="Proteomes" id="UP000648075">
    <property type="component" value="Unassembled WGS sequence"/>
</dbReference>
<dbReference type="PANTHER" id="PTHR13774:SF32">
    <property type="entry name" value="ANTISENSE-ENHANCING SEQUENCE 1"/>
    <property type="match status" value="1"/>
</dbReference>
<dbReference type="RefSeq" id="WP_189620675.1">
    <property type="nucleotide sequence ID" value="NZ_BMZA01000004.1"/>
</dbReference>
<evidence type="ECO:0000313" key="4">
    <source>
        <dbReference type="Proteomes" id="UP000648075"/>
    </source>
</evidence>
<dbReference type="NCBIfam" id="TIGR00654">
    <property type="entry name" value="PhzF_family"/>
    <property type="match status" value="1"/>
</dbReference>
<sequence length="281" mass="28573">MQLDLVDVFANGPLSGNPLAVVHDGGGLSDARMQALTNWLGFSETTFLSAPTDPAADYAVRIFYPGGELPFAGHPTLGSCHAWLAAGGVPKAAGRVVQQCGIGLVTVKQDGDRLAFAAPPLVRSGPLSPEDRAEAIRLAGVDAAAVVEAVHVANGPQWQLLRLTSAAAVLAAEPAPKAPAGTDIGLAGPCPPGGPADWELRAFFANQLGAFCEDPVTGSFNAGVALHLFGAGLVAGNYVAAQGRKVGADGLVYVSRDGDGVVWIGGRCAMVAHQGLIAEKP</sequence>
<reference evidence="3" key="1">
    <citation type="journal article" date="2014" name="Int. J. Syst. Evol. Microbiol.">
        <title>Complete genome sequence of Corynebacterium casei LMG S-19264T (=DSM 44701T), isolated from a smear-ripened cheese.</title>
        <authorList>
            <consortium name="US DOE Joint Genome Institute (JGI-PGF)"/>
            <person name="Walter F."/>
            <person name="Albersmeier A."/>
            <person name="Kalinowski J."/>
            <person name="Ruckert C."/>
        </authorList>
    </citation>
    <scope>NUCLEOTIDE SEQUENCE</scope>
    <source>
        <strain evidence="3">KCTC 32255</strain>
    </source>
</reference>
<dbReference type="AlphaFoldDB" id="A0A918PDL5"/>